<dbReference type="InterPro" id="IPR004358">
    <property type="entry name" value="Sig_transdc_His_kin-like_C"/>
</dbReference>
<dbReference type="PANTHER" id="PTHR45436">
    <property type="entry name" value="SENSOR HISTIDINE KINASE YKOH"/>
    <property type="match status" value="1"/>
</dbReference>
<dbReference type="Pfam" id="PF02518">
    <property type="entry name" value="HATPase_c"/>
    <property type="match status" value="1"/>
</dbReference>
<keyword evidence="10 11" id="KW-0472">Membrane</keyword>
<evidence type="ECO:0000259" key="12">
    <source>
        <dbReference type="PROSITE" id="PS50109"/>
    </source>
</evidence>
<evidence type="ECO:0000256" key="8">
    <source>
        <dbReference type="ARBA" id="ARBA00022989"/>
    </source>
</evidence>
<evidence type="ECO:0000313" key="14">
    <source>
        <dbReference type="EMBL" id="MBM7086487.1"/>
    </source>
</evidence>
<keyword evidence="7 14" id="KW-0418">Kinase</keyword>
<keyword evidence="9" id="KW-0902">Two-component regulatory system</keyword>
<dbReference type="Pfam" id="PF00512">
    <property type="entry name" value="HisKA"/>
    <property type="match status" value="1"/>
</dbReference>
<dbReference type="InterPro" id="IPR003660">
    <property type="entry name" value="HAMP_dom"/>
</dbReference>
<keyword evidence="6 11" id="KW-0812">Transmembrane</keyword>
<dbReference type="EMBL" id="JAFEUO010000010">
    <property type="protein sequence ID" value="MBM7086487.1"/>
    <property type="molecule type" value="Genomic_DNA"/>
</dbReference>
<organism evidence="14 15">
    <name type="scientific">Micromonospora humidisoli</name>
    <dbReference type="NCBI Taxonomy" id="2807622"/>
    <lineage>
        <taxon>Bacteria</taxon>
        <taxon>Bacillati</taxon>
        <taxon>Actinomycetota</taxon>
        <taxon>Actinomycetes</taxon>
        <taxon>Micromonosporales</taxon>
        <taxon>Micromonosporaceae</taxon>
        <taxon>Micromonospora</taxon>
    </lineage>
</organism>
<dbReference type="InterPro" id="IPR050428">
    <property type="entry name" value="TCS_sensor_his_kinase"/>
</dbReference>
<feature type="transmembrane region" description="Helical" evidence="11">
    <location>
        <begin position="177"/>
        <end position="200"/>
    </location>
</feature>
<dbReference type="Gene3D" id="1.10.287.130">
    <property type="match status" value="1"/>
</dbReference>
<evidence type="ECO:0000256" key="5">
    <source>
        <dbReference type="ARBA" id="ARBA00022679"/>
    </source>
</evidence>
<dbReference type="Gene3D" id="3.30.565.10">
    <property type="entry name" value="Histidine kinase-like ATPase, C-terminal domain"/>
    <property type="match status" value="1"/>
</dbReference>
<accession>A0ABS2JJ06</accession>
<feature type="domain" description="HAMP" evidence="13">
    <location>
        <begin position="201"/>
        <end position="254"/>
    </location>
</feature>
<dbReference type="Gene3D" id="6.10.340.10">
    <property type="match status" value="1"/>
</dbReference>
<dbReference type="SMART" id="SM00387">
    <property type="entry name" value="HATPase_c"/>
    <property type="match status" value="1"/>
</dbReference>
<dbReference type="EC" id="2.7.13.3" evidence="3"/>
<dbReference type="Proteomes" id="UP000809587">
    <property type="component" value="Unassembled WGS sequence"/>
</dbReference>
<dbReference type="CDD" id="cd06225">
    <property type="entry name" value="HAMP"/>
    <property type="match status" value="1"/>
</dbReference>
<dbReference type="InterPro" id="IPR003594">
    <property type="entry name" value="HATPase_dom"/>
</dbReference>
<sequence length="484" mass="50816">MPRVTSAWQGLRGRLLAGTLALLAAGLLVADVTAYAALETFLRNRLDATLESVADRIGDQVGRDSDVKISWGTVRMLTPSTQYVAVVGDDGSMLVAHEAVSANEDLTPPVLPDSIRATSGPFTAASTGGGPGYRLTIIDLSGVAAGITLSIDGLRVRPAALIVGISLADVDATLNRLLLVEVIASAAILAAGVLTANLVLGIGLRPLRVVADTARAIAGGQRGRRIPVPHPHSEIGRVAAELNAAFGAREDAEDRVRRFVADASHELRTPLTTVGGWSDLYLNGGVADGEQVDLAMARISAETTRMQRLVEELILLARLDARRPLERMPVDVGAALGGLVTDLRMIEPGRTISLRVEPPHAIVPGDETSLVQVMRNLLGNAVRYTPAGSPIDVVVAHAGDRLVILVRDHGPGLDPLSIARAFERFWRADGGRVANGGSGLGLSIAREITEQHGGTLSLHDRRDDGGGLEARVTLPAHGAPSRTV</sequence>
<keyword evidence="4" id="KW-0597">Phosphoprotein</keyword>
<evidence type="ECO:0000259" key="13">
    <source>
        <dbReference type="PROSITE" id="PS50885"/>
    </source>
</evidence>
<protein>
    <recommendedName>
        <fullName evidence="3">histidine kinase</fullName>
        <ecNumber evidence="3">2.7.13.3</ecNumber>
    </recommendedName>
</protein>
<dbReference type="PANTHER" id="PTHR45436:SF5">
    <property type="entry name" value="SENSOR HISTIDINE KINASE TRCS"/>
    <property type="match status" value="1"/>
</dbReference>
<dbReference type="SUPFAM" id="SSF55874">
    <property type="entry name" value="ATPase domain of HSP90 chaperone/DNA topoisomerase II/histidine kinase"/>
    <property type="match status" value="1"/>
</dbReference>
<dbReference type="SMART" id="SM00388">
    <property type="entry name" value="HisKA"/>
    <property type="match status" value="1"/>
</dbReference>
<dbReference type="CDD" id="cd00082">
    <property type="entry name" value="HisKA"/>
    <property type="match status" value="1"/>
</dbReference>
<evidence type="ECO:0000256" key="1">
    <source>
        <dbReference type="ARBA" id="ARBA00000085"/>
    </source>
</evidence>
<feature type="domain" description="Histidine kinase" evidence="12">
    <location>
        <begin position="262"/>
        <end position="478"/>
    </location>
</feature>
<keyword evidence="8 11" id="KW-1133">Transmembrane helix</keyword>
<dbReference type="SUPFAM" id="SSF47384">
    <property type="entry name" value="Homodimeric domain of signal transducing histidine kinase"/>
    <property type="match status" value="1"/>
</dbReference>
<evidence type="ECO:0000256" key="3">
    <source>
        <dbReference type="ARBA" id="ARBA00012438"/>
    </source>
</evidence>
<keyword evidence="15" id="KW-1185">Reference proteome</keyword>
<dbReference type="PROSITE" id="PS50109">
    <property type="entry name" value="HIS_KIN"/>
    <property type="match status" value="1"/>
</dbReference>
<evidence type="ECO:0000256" key="2">
    <source>
        <dbReference type="ARBA" id="ARBA00004236"/>
    </source>
</evidence>
<name>A0ABS2JJ06_9ACTN</name>
<evidence type="ECO:0000256" key="4">
    <source>
        <dbReference type="ARBA" id="ARBA00022553"/>
    </source>
</evidence>
<evidence type="ECO:0000256" key="9">
    <source>
        <dbReference type="ARBA" id="ARBA00023012"/>
    </source>
</evidence>
<comment type="subcellular location">
    <subcellularLocation>
        <location evidence="2">Cell membrane</location>
    </subcellularLocation>
</comment>
<evidence type="ECO:0000256" key="7">
    <source>
        <dbReference type="ARBA" id="ARBA00022777"/>
    </source>
</evidence>
<dbReference type="SUPFAM" id="SSF158472">
    <property type="entry name" value="HAMP domain-like"/>
    <property type="match status" value="1"/>
</dbReference>
<keyword evidence="5" id="KW-0808">Transferase</keyword>
<evidence type="ECO:0000256" key="6">
    <source>
        <dbReference type="ARBA" id="ARBA00022692"/>
    </source>
</evidence>
<dbReference type="Pfam" id="PF00672">
    <property type="entry name" value="HAMP"/>
    <property type="match status" value="1"/>
</dbReference>
<reference evidence="14 15" key="1">
    <citation type="submission" date="2021-02" db="EMBL/GenBank/DDBJ databases">
        <authorList>
            <person name="Lee D.-H."/>
        </authorList>
    </citation>
    <scope>NUCLEOTIDE SEQUENCE [LARGE SCALE GENOMIC DNA]</scope>
    <source>
        <strain evidence="14 15">MMS20-R2-29</strain>
    </source>
</reference>
<evidence type="ECO:0000256" key="11">
    <source>
        <dbReference type="SAM" id="Phobius"/>
    </source>
</evidence>
<proteinExistence type="predicted"/>
<evidence type="ECO:0000313" key="15">
    <source>
        <dbReference type="Proteomes" id="UP000809587"/>
    </source>
</evidence>
<evidence type="ECO:0000256" key="10">
    <source>
        <dbReference type="ARBA" id="ARBA00023136"/>
    </source>
</evidence>
<dbReference type="InterPro" id="IPR036097">
    <property type="entry name" value="HisK_dim/P_sf"/>
</dbReference>
<dbReference type="InterPro" id="IPR005467">
    <property type="entry name" value="His_kinase_dom"/>
</dbReference>
<comment type="catalytic activity">
    <reaction evidence="1">
        <text>ATP + protein L-histidine = ADP + protein N-phospho-L-histidine.</text>
        <dbReference type="EC" id="2.7.13.3"/>
    </reaction>
</comment>
<dbReference type="CDD" id="cd00075">
    <property type="entry name" value="HATPase"/>
    <property type="match status" value="1"/>
</dbReference>
<dbReference type="GO" id="GO:0016301">
    <property type="term" value="F:kinase activity"/>
    <property type="evidence" value="ECO:0007669"/>
    <property type="project" value="UniProtKB-KW"/>
</dbReference>
<dbReference type="InterPro" id="IPR036890">
    <property type="entry name" value="HATPase_C_sf"/>
</dbReference>
<dbReference type="InterPro" id="IPR003661">
    <property type="entry name" value="HisK_dim/P_dom"/>
</dbReference>
<gene>
    <name evidence="14" type="ORF">JQN84_28560</name>
</gene>
<dbReference type="SMART" id="SM00304">
    <property type="entry name" value="HAMP"/>
    <property type="match status" value="1"/>
</dbReference>
<dbReference type="RefSeq" id="WP_204961671.1">
    <property type="nucleotide sequence ID" value="NZ_JAFEUO010000010.1"/>
</dbReference>
<dbReference type="PRINTS" id="PR00344">
    <property type="entry name" value="BCTRLSENSOR"/>
</dbReference>
<comment type="caution">
    <text evidence="14">The sequence shown here is derived from an EMBL/GenBank/DDBJ whole genome shotgun (WGS) entry which is preliminary data.</text>
</comment>
<dbReference type="PROSITE" id="PS50885">
    <property type="entry name" value="HAMP"/>
    <property type="match status" value="1"/>
</dbReference>